<dbReference type="Proteomes" id="UP000821845">
    <property type="component" value="Chromosome 8"/>
</dbReference>
<accession>A0ACB7RT12</accession>
<sequence>MAEEMSDPARIIPRSLLGGIFLVTTLLVLSNAAYFSVLDLGVVTESEATAVSFARVTWGTAGVYLVPIIVCVSTFGTMSACFLSNSRLLMAAAQKRHMPMAFSLITVNSSLPVVAIACRCCLSILFAVTGSVGFMAKGGMVGFCVIIVLEMLAMLRLRVTMKDARRPIKVPTWLIIVNIAIPLMIVLIPLIAAGDVLQYVIGAGCILAGFPAYFVLKAAQRSRSGTTVNKFVRKLTLGVPYVRH</sequence>
<proteinExistence type="predicted"/>
<reference evidence="1" key="1">
    <citation type="submission" date="2020-05" db="EMBL/GenBank/DDBJ databases">
        <title>Large-scale comparative analyses of tick genomes elucidate their genetic diversity and vector capacities.</title>
        <authorList>
            <person name="Jia N."/>
            <person name="Wang J."/>
            <person name="Shi W."/>
            <person name="Du L."/>
            <person name="Sun Y."/>
            <person name="Zhan W."/>
            <person name="Jiang J."/>
            <person name="Wang Q."/>
            <person name="Zhang B."/>
            <person name="Ji P."/>
            <person name="Sakyi L.B."/>
            <person name="Cui X."/>
            <person name="Yuan T."/>
            <person name="Jiang B."/>
            <person name="Yang W."/>
            <person name="Lam T.T.-Y."/>
            <person name="Chang Q."/>
            <person name="Ding S."/>
            <person name="Wang X."/>
            <person name="Zhu J."/>
            <person name="Ruan X."/>
            <person name="Zhao L."/>
            <person name="Wei J."/>
            <person name="Que T."/>
            <person name="Du C."/>
            <person name="Cheng J."/>
            <person name="Dai P."/>
            <person name="Han X."/>
            <person name="Huang E."/>
            <person name="Gao Y."/>
            <person name="Liu J."/>
            <person name="Shao H."/>
            <person name="Ye R."/>
            <person name="Li L."/>
            <person name="Wei W."/>
            <person name="Wang X."/>
            <person name="Wang C."/>
            <person name="Yang T."/>
            <person name="Huo Q."/>
            <person name="Li W."/>
            <person name="Guo W."/>
            <person name="Chen H."/>
            <person name="Zhou L."/>
            <person name="Ni X."/>
            <person name="Tian J."/>
            <person name="Zhou Y."/>
            <person name="Sheng Y."/>
            <person name="Liu T."/>
            <person name="Pan Y."/>
            <person name="Xia L."/>
            <person name="Li J."/>
            <person name="Zhao F."/>
            <person name="Cao W."/>
        </authorList>
    </citation>
    <scope>NUCLEOTIDE SEQUENCE</scope>
    <source>
        <strain evidence="1">Hyas-2018</strain>
    </source>
</reference>
<dbReference type="EMBL" id="CM023488">
    <property type="protein sequence ID" value="KAH6924942.1"/>
    <property type="molecule type" value="Genomic_DNA"/>
</dbReference>
<comment type="caution">
    <text evidence="1">The sequence shown here is derived from an EMBL/GenBank/DDBJ whole genome shotgun (WGS) entry which is preliminary data.</text>
</comment>
<evidence type="ECO:0000313" key="1">
    <source>
        <dbReference type="EMBL" id="KAH6924942.1"/>
    </source>
</evidence>
<keyword evidence="2" id="KW-1185">Reference proteome</keyword>
<organism evidence="1 2">
    <name type="scientific">Hyalomma asiaticum</name>
    <name type="common">Tick</name>
    <dbReference type="NCBI Taxonomy" id="266040"/>
    <lineage>
        <taxon>Eukaryota</taxon>
        <taxon>Metazoa</taxon>
        <taxon>Ecdysozoa</taxon>
        <taxon>Arthropoda</taxon>
        <taxon>Chelicerata</taxon>
        <taxon>Arachnida</taxon>
        <taxon>Acari</taxon>
        <taxon>Parasitiformes</taxon>
        <taxon>Ixodida</taxon>
        <taxon>Ixodoidea</taxon>
        <taxon>Ixodidae</taxon>
        <taxon>Hyalomminae</taxon>
        <taxon>Hyalomma</taxon>
    </lineage>
</organism>
<protein>
    <submittedName>
        <fullName evidence="1">Uncharacterized protein</fullName>
    </submittedName>
</protein>
<evidence type="ECO:0000313" key="2">
    <source>
        <dbReference type="Proteomes" id="UP000821845"/>
    </source>
</evidence>
<gene>
    <name evidence="1" type="ORF">HPB50_026663</name>
</gene>
<name>A0ACB7RT12_HYAAI</name>